<keyword evidence="13" id="KW-1185">Reference proteome</keyword>
<evidence type="ECO:0000256" key="2">
    <source>
        <dbReference type="ARBA" id="ARBA00005684"/>
    </source>
</evidence>
<keyword evidence="7 10" id="KW-0119">Carbohydrate metabolism</keyword>
<dbReference type="InterPro" id="IPR012767">
    <property type="entry name" value="Trehalose_TreY"/>
</dbReference>
<evidence type="ECO:0000256" key="8">
    <source>
        <dbReference type="ARBA" id="ARBA00031423"/>
    </source>
</evidence>
<dbReference type="NCBIfam" id="TIGR00217">
    <property type="entry name" value="malQ"/>
    <property type="match status" value="1"/>
</dbReference>
<dbReference type="Gene3D" id="3.30.750.90">
    <property type="match status" value="1"/>
</dbReference>
<dbReference type="RefSeq" id="WP_066408943.1">
    <property type="nucleotide sequence ID" value="NZ_CP011390.1"/>
</dbReference>
<dbReference type="Proteomes" id="UP000077177">
    <property type="component" value="Chromosome"/>
</dbReference>
<comment type="catalytic activity">
    <reaction evidence="1 10">
        <text>Transfers a segment of a (1-&gt;4)-alpha-D-glucan to a new position in an acceptor, which may be glucose or a (1-&gt;4)-alpha-D-glucan.</text>
        <dbReference type="EC" id="2.4.1.25"/>
    </reaction>
</comment>
<evidence type="ECO:0000256" key="10">
    <source>
        <dbReference type="RuleBase" id="RU361207"/>
    </source>
</evidence>
<dbReference type="Gene3D" id="1.10.10.470">
    <property type="entry name" value="Maltooligosyl trehalose synthase, domain 4"/>
    <property type="match status" value="1"/>
</dbReference>
<proteinExistence type="inferred from homology"/>
<dbReference type="Gene3D" id="3.30.1590.10">
    <property type="entry name" value="Maltooligosyl trehalose synthase, domain 2"/>
    <property type="match status" value="1"/>
</dbReference>
<dbReference type="KEGG" id="fla:SY85_24485"/>
<dbReference type="InterPro" id="IPR006047">
    <property type="entry name" value="GH13_cat_dom"/>
</dbReference>
<evidence type="ECO:0000256" key="6">
    <source>
        <dbReference type="ARBA" id="ARBA00022679"/>
    </source>
</evidence>
<dbReference type="SUPFAM" id="SSF51445">
    <property type="entry name" value="(Trans)glycosidases"/>
    <property type="match status" value="2"/>
</dbReference>
<dbReference type="Gene3D" id="3.20.20.80">
    <property type="entry name" value="Glycosidases"/>
    <property type="match status" value="3"/>
</dbReference>
<evidence type="ECO:0000256" key="5">
    <source>
        <dbReference type="ARBA" id="ARBA00022676"/>
    </source>
</evidence>
<dbReference type="OrthoDB" id="9811841at2"/>
<dbReference type="STRING" id="1492898.SY85_24485"/>
<keyword evidence="5 10" id="KW-0328">Glycosyltransferase</keyword>
<dbReference type="PANTHER" id="PTHR32438">
    <property type="entry name" value="4-ALPHA-GLUCANOTRANSFERASE DPE1, CHLOROPLASTIC/AMYLOPLASTIC"/>
    <property type="match status" value="1"/>
</dbReference>
<evidence type="ECO:0000313" key="13">
    <source>
        <dbReference type="Proteomes" id="UP000077177"/>
    </source>
</evidence>
<dbReference type="InterPro" id="IPR003385">
    <property type="entry name" value="Glyco_hydro_77"/>
</dbReference>
<feature type="domain" description="Glycosyl hydrolase family 13 catalytic" evidence="11">
    <location>
        <begin position="17"/>
        <end position="476"/>
    </location>
</feature>
<name>A0A172U1V7_9BACT</name>
<organism evidence="12 13">
    <name type="scientific">Flavisolibacter tropicus</name>
    <dbReference type="NCBI Taxonomy" id="1492898"/>
    <lineage>
        <taxon>Bacteria</taxon>
        <taxon>Pseudomonadati</taxon>
        <taxon>Bacteroidota</taxon>
        <taxon>Chitinophagia</taxon>
        <taxon>Chitinophagales</taxon>
        <taxon>Chitinophagaceae</taxon>
        <taxon>Flavisolibacter</taxon>
    </lineage>
</organism>
<dbReference type="Pfam" id="PF02446">
    <property type="entry name" value="Glyco_hydro_77"/>
    <property type="match status" value="1"/>
</dbReference>
<evidence type="ECO:0000256" key="3">
    <source>
        <dbReference type="ARBA" id="ARBA00012560"/>
    </source>
</evidence>
<dbReference type="Pfam" id="PF00128">
    <property type="entry name" value="Alpha-amylase"/>
    <property type="match status" value="1"/>
</dbReference>
<evidence type="ECO:0000259" key="11">
    <source>
        <dbReference type="SMART" id="SM00642"/>
    </source>
</evidence>
<gene>
    <name evidence="12" type="ORF">SY85_24485</name>
</gene>
<reference evidence="12 13" key="2">
    <citation type="journal article" date="2016" name="Int. J. Syst. Evol. Microbiol.">
        <title>Flavisolibacter tropicus sp. nov., isolated from tropical soil.</title>
        <authorList>
            <person name="Lee J.J."/>
            <person name="Kang M.S."/>
            <person name="Kim G.S."/>
            <person name="Lee C.S."/>
            <person name="Lim S."/>
            <person name="Lee J."/>
            <person name="Roh S.H."/>
            <person name="Kang H."/>
            <person name="Ha J.M."/>
            <person name="Bae S."/>
            <person name="Jung H.Y."/>
            <person name="Kim M.K."/>
        </authorList>
    </citation>
    <scope>NUCLEOTIDE SEQUENCE [LARGE SCALE GENOMIC DNA]</scope>
    <source>
        <strain evidence="12 13">LCS9</strain>
    </source>
</reference>
<dbReference type="EMBL" id="CP011390">
    <property type="protein sequence ID" value="ANE53158.1"/>
    <property type="molecule type" value="Genomic_DNA"/>
</dbReference>
<dbReference type="EC" id="2.4.1.25" evidence="3 10"/>
<evidence type="ECO:0000256" key="7">
    <source>
        <dbReference type="ARBA" id="ARBA00023277"/>
    </source>
</evidence>
<sequence length="1404" mass="163034">MYNPVATYRIQFHKDFSFTDLEKVIPYLKELGVTTVYASPIFKAVPDSVHGYDGTNPIQINPEIGTEKQLRTISNNLKQEGMGWLQDIVPNHMAYHSNNEWLMDVLEKGQLSHFASFFDIDWNSKLHDGRVMAPFLGSELEDVIQKGDLQLISKDTGLFLQYYDSLYPVHPRSYNAVTQTVESNARLSRWQLQLNALLEAVDTTLFSDRWLDTKNQWATLHRDPIVRSDIEQALKKINSDKKLLLKIVNEQAYALCHWQEADYQINYRRFFTINGLICLNIQNQQVFGQYHQVVRTLLKAGVFQGLRIDHIDGLYDPTQYLERLQHLAVEDSYIVVEKILGPKEELPLHWSIQGNTGYDFLAMVNNLFTNKEAEKPLTSFYQHIIRNWKSIQQEVHEKKSYILYNHMAGELDNLYRLFLQLKIADNRYLSNVHPDDMKTAIAEFLIQCPVYRYYANKLPLHDEEATAIQDILNQMRKSGAVHRTSIDILERVWLHKPHEGNEEYNQRAAHFYKRCMQFTGPLMAKGVEDTLMYTYHRFIGHNEVGDTPEAFGHTPATFHQMMIERQAKWPLSLNATSTHDTKRGEDARARLNVLTDLHEEWLTLVKDWQGLNSILKTDKIPDANDEYFIYQSLLGSFPMPEQDEDDFPNRIQQHLEKAIREAKLHSNWTTPNEAYERATKAFAIQLLAKDQPFWTSFQPFLTKVADHGIINSLAQLVLKFSCPGVPDVYQGSELWELSFVDPDNRRPVDFNKRQEWLEQFTKVDEETSSWQELWDDRYSGRIKLWLTYQLLQLRKQYVDLFSNGEYIPLEVNGMYKDHILAFARKDEHNALVIVVPLHTALLCKQQQVTLTEIDWKDTRVAIPFPFGQEGQSLLTGTRLTDVKEFRVKKLFQSIPFAIIRVREEISVRGAGILMHITSLPSPYGIGDMGPEAKSFANFLHRSQQKYWQLLPLNPTEAGQGYSPYSAISSKAGNPLLISPDWLANVGLLNPEEVTQYHQPVQSTVDFAKAEEIKKELFDKAFINFQQTKTTSLQEAFKTFCQEEDSWLNDFALYVILKEEHGGMPWYEWPEEYKLYNKTVLDKWAKAKAQEITKAKWLQFIFSKQWHELKEYCNHRNIHMVGDLPFYVSYDSADVWANRQFFALDEEGRLKGMAGVPPDAFSDDGQLWGMPVFNWDALSESGYAWWIERLQKNIELFDLIRLDHFRAFSAYWEVPAGETTARNGEWKPGPSHDFFHAMDKALDNLPFIAEDLGDIDDAVYELRDAFGMPGMKVLQFAFGEDMPRSIHIPHTYEPIAVAYTGTHDNNTIVGWYDQEVDELTKRRLEQYAGKQVNRDNVHLELGRMAYASVANMVILPLQDVLGLDGSARMNKPSSTENNWGWRLQPGQLHGNVEHQLREWVYLYNR</sequence>
<evidence type="ECO:0000256" key="9">
    <source>
        <dbReference type="ARBA" id="ARBA00031501"/>
    </source>
</evidence>
<dbReference type="NCBIfam" id="TIGR02401">
    <property type="entry name" value="trehalose_TreY"/>
    <property type="match status" value="1"/>
</dbReference>
<keyword evidence="6 10" id="KW-0808">Transferase</keyword>
<dbReference type="CDD" id="cd11336">
    <property type="entry name" value="AmyAc_MTSase"/>
    <property type="match status" value="1"/>
</dbReference>
<dbReference type="GO" id="GO:0005975">
    <property type="term" value="P:carbohydrate metabolic process"/>
    <property type="evidence" value="ECO:0007669"/>
    <property type="project" value="InterPro"/>
</dbReference>
<protein>
    <recommendedName>
        <fullName evidence="4 10">4-alpha-glucanotransferase</fullName>
        <ecNumber evidence="3 10">2.4.1.25</ecNumber>
    </recommendedName>
    <alternativeName>
        <fullName evidence="8 10">Amylomaltase</fullName>
    </alternativeName>
    <alternativeName>
        <fullName evidence="9 10">Disproportionating enzyme</fullName>
    </alternativeName>
</protein>
<dbReference type="InterPro" id="IPR013797">
    <property type="entry name" value="Maltooligo_trehalose_synth_4"/>
</dbReference>
<accession>A0A172U1V7</accession>
<reference evidence="13" key="1">
    <citation type="submission" date="2015-01" db="EMBL/GenBank/DDBJ databases">
        <title>Flavisolibacter sp./LCS9/ whole genome sequencing.</title>
        <authorList>
            <person name="Kim M.K."/>
            <person name="Srinivasan S."/>
            <person name="Lee J.-J."/>
        </authorList>
    </citation>
    <scope>NUCLEOTIDE SEQUENCE [LARGE SCALE GENOMIC DNA]</scope>
    <source>
        <strain evidence="13">LCS9</strain>
    </source>
</reference>
<dbReference type="SMART" id="SM00642">
    <property type="entry name" value="Aamy"/>
    <property type="match status" value="1"/>
</dbReference>
<dbReference type="InterPro" id="IPR017853">
    <property type="entry name" value="GH"/>
</dbReference>
<dbReference type="PANTHER" id="PTHR32438:SF5">
    <property type="entry name" value="4-ALPHA-GLUCANOTRANSFERASE DPE1, CHLOROPLASTIC_AMYLOPLASTIC"/>
    <property type="match status" value="1"/>
</dbReference>
<dbReference type="PATRIC" id="fig|1492898.3.peg.5318"/>
<dbReference type="NCBIfam" id="NF011080">
    <property type="entry name" value="PRK14508.1-3"/>
    <property type="match status" value="1"/>
</dbReference>
<evidence type="ECO:0000256" key="4">
    <source>
        <dbReference type="ARBA" id="ARBA00020295"/>
    </source>
</evidence>
<dbReference type="GO" id="GO:0004134">
    <property type="term" value="F:4-alpha-glucanotransferase activity"/>
    <property type="evidence" value="ECO:0007669"/>
    <property type="project" value="UniProtKB-EC"/>
</dbReference>
<evidence type="ECO:0000256" key="1">
    <source>
        <dbReference type="ARBA" id="ARBA00000439"/>
    </source>
</evidence>
<comment type="similarity">
    <text evidence="2 10">Belongs to the disproportionating enzyme family.</text>
</comment>
<evidence type="ECO:0000313" key="12">
    <source>
        <dbReference type="EMBL" id="ANE53158.1"/>
    </source>
</evidence>